<comment type="similarity">
    <text evidence="2">Belongs to the cystatin family.</text>
</comment>
<evidence type="ECO:0000256" key="2">
    <source>
        <dbReference type="ARBA" id="ARBA00009403"/>
    </source>
</evidence>
<evidence type="ECO:0000313" key="8">
    <source>
        <dbReference type="Proteomes" id="UP000827986"/>
    </source>
</evidence>
<dbReference type="OrthoDB" id="2429551at2759"/>
<comment type="subcellular location">
    <subcellularLocation>
        <location evidence="1">Cytoplasm</location>
    </subcellularLocation>
</comment>
<organism evidence="7 8">
    <name type="scientific">Mauremys mutica</name>
    <name type="common">yellowpond turtle</name>
    <dbReference type="NCBI Taxonomy" id="74926"/>
    <lineage>
        <taxon>Eukaryota</taxon>
        <taxon>Metazoa</taxon>
        <taxon>Chordata</taxon>
        <taxon>Craniata</taxon>
        <taxon>Vertebrata</taxon>
        <taxon>Euteleostomi</taxon>
        <taxon>Archelosauria</taxon>
        <taxon>Testudinata</taxon>
        <taxon>Testudines</taxon>
        <taxon>Cryptodira</taxon>
        <taxon>Durocryptodira</taxon>
        <taxon>Testudinoidea</taxon>
        <taxon>Geoemydidae</taxon>
        <taxon>Geoemydinae</taxon>
        <taxon>Mauremys</taxon>
    </lineage>
</organism>
<dbReference type="GO" id="GO:0004869">
    <property type="term" value="F:cysteine-type endopeptidase inhibitor activity"/>
    <property type="evidence" value="ECO:0007669"/>
    <property type="project" value="UniProtKB-KW"/>
</dbReference>
<dbReference type="PANTHER" id="PTHR11414">
    <property type="entry name" value="CYSTATIN FAMILY MEMBER"/>
    <property type="match status" value="1"/>
</dbReference>
<accession>A0A9D3XXZ7</accession>
<keyword evidence="3" id="KW-0963">Cytoplasm</keyword>
<gene>
    <name evidence="7" type="ORF">KIL84_020089</name>
</gene>
<evidence type="ECO:0000259" key="6">
    <source>
        <dbReference type="Pfam" id="PF00031"/>
    </source>
</evidence>
<dbReference type="PANTHER" id="PTHR11414:SF20">
    <property type="entry name" value="CYSTATIN-A"/>
    <property type="match status" value="1"/>
</dbReference>
<dbReference type="SUPFAM" id="SSF54403">
    <property type="entry name" value="Cystatin/monellin"/>
    <property type="match status" value="1"/>
</dbReference>
<dbReference type="Gene3D" id="3.10.450.10">
    <property type="match status" value="1"/>
</dbReference>
<feature type="domain" description="Cystatin" evidence="6">
    <location>
        <begin position="10"/>
        <end position="93"/>
    </location>
</feature>
<dbReference type="AlphaFoldDB" id="A0A9D3XXZ7"/>
<keyword evidence="5" id="KW-0789">Thiol protease inhibitor</keyword>
<dbReference type="InterPro" id="IPR001713">
    <property type="entry name" value="Prot_inh_stefin"/>
</dbReference>
<dbReference type="Proteomes" id="UP000827986">
    <property type="component" value="Unassembled WGS sequence"/>
</dbReference>
<dbReference type="Pfam" id="PF00031">
    <property type="entry name" value="Cystatin"/>
    <property type="match status" value="1"/>
</dbReference>
<name>A0A9D3XXZ7_9SAUR</name>
<dbReference type="InterPro" id="IPR000010">
    <property type="entry name" value="Cystatin_dom"/>
</dbReference>
<keyword evidence="4" id="KW-0646">Protease inhibitor</keyword>
<dbReference type="EMBL" id="JAHDVG010000463">
    <property type="protein sequence ID" value="KAH1187340.1"/>
    <property type="molecule type" value="Genomic_DNA"/>
</dbReference>
<proteinExistence type="inferred from homology"/>
<evidence type="ECO:0000256" key="3">
    <source>
        <dbReference type="ARBA" id="ARBA00022490"/>
    </source>
</evidence>
<sequence>MSSEDSWSEPLPVQEIQEIADKVKPQLEKKVDKTYPVFVAKKYRYRKNIVGARHYVLKVSVSNSTDECVHLYVVQMVIATPVDPELTKYQLNKTEDDPLEPF</sequence>
<evidence type="ECO:0000256" key="4">
    <source>
        <dbReference type="ARBA" id="ARBA00022690"/>
    </source>
</evidence>
<keyword evidence="8" id="KW-1185">Reference proteome</keyword>
<protein>
    <recommendedName>
        <fullName evidence="6">Cystatin domain-containing protein</fullName>
    </recommendedName>
</protein>
<evidence type="ECO:0000256" key="1">
    <source>
        <dbReference type="ARBA" id="ARBA00004496"/>
    </source>
</evidence>
<evidence type="ECO:0000256" key="5">
    <source>
        <dbReference type="ARBA" id="ARBA00022704"/>
    </source>
</evidence>
<evidence type="ECO:0000313" key="7">
    <source>
        <dbReference type="EMBL" id="KAH1187340.1"/>
    </source>
</evidence>
<comment type="caution">
    <text evidence="7">The sequence shown here is derived from an EMBL/GenBank/DDBJ whole genome shotgun (WGS) entry which is preliminary data.</text>
</comment>
<reference evidence="7" key="1">
    <citation type="submission" date="2021-09" db="EMBL/GenBank/DDBJ databases">
        <title>The genome of Mauremys mutica provides insights into the evolution of semi-aquatic lifestyle.</title>
        <authorList>
            <person name="Gong S."/>
            <person name="Gao Y."/>
        </authorList>
    </citation>
    <scope>NUCLEOTIDE SEQUENCE</scope>
    <source>
        <strain evidence="7">MM-2020</strain>
        <tissue evidence="7">Muscle</tissue>
    </source>
</reference>
<dbReference type="GO" id="GO:0005829">
    <property type="term" value="C:cytosol"/>
    <property type="evidence" value="ECO:0007669"/>
    <property type="project" value="TreeGrafter"/>
</dbReference>
<dbReference type="InterPro" id="IPR046350">
    <property type="entry name" value="Cystatin_sf"/>
</dbReference>